<dbReference type="SUPFAM" id="SSF47336">
    <property type="entry name" value="ACP-like"/>
    <property type="match status" value="2"/>
</dbReference>
<evidence type="ECO:0000313" key="8">
    <source>
        <dbReference type="Proteomes" id="UP000242444"/>
    </source>
</evidence>
<feature type="compositionally biased region" description="Low complexity" evidence="5">
    <location>
        <begin position="1"/>
        <end position="15"/>
    </location>
</feature>
<gene>
    <name evidence="7" type="ORF">CFN78_22055</name>
</gene>
<protein>
    <submittedName>
        <fullName evidence="7">Non-ribosomal peptide synthetase</fullName>
    </submittedName>
</protein>
<evidence type="ECO:0000256" key="4">
    <source>
        <dbReference type="ARBA" id="ARBA00022553"/>
    </source>
</evidence>
<dbReference type="GO" id="GO:0008610">
    <property type="term" value="P:lipid biosynthetic process"/>
    <property type="evidence" value="ECO:0007669"/>
    <property type="project" value="UniProtKB-ARBA"/>
</dbReference>
<dbReference type="NCBIfam" id="TIGR01733">
    <property type="entry name" value="AA-adenyl-dom"/>
    <property type="match status" value="2"/>
</dbReference>
<comment type="caution">
    <text evidence="7">The sequence shown here is derived from an EMBL/GenBank/DDBJ whole genome shotgun (WGS) entry which is preliminary data.</text>
</comment>
<feature type="region of interest" description="Disordered" evidence="5">
    <location>
        <begin position="1"/>
        <end position="110"/>
    </location>
</feature>
<evidence type="ECO:0000256" key="1">
    <source>
        <dbReference type="ARBA" id="ARBA00001957"/>
    </source>
</evidence>
<dbReference type="FunFam" id="3.40.50.980:FF:000002">
    <property type="entry name" value="Enterobactin synthetase component F"/>
    <property type="match status" value="1"/>
</dbReference>
<keyword evidence="8" id="KW-1185">Reference proteome</keyword>
<dbReference type="InterPro" id="IPR006162">
    <property type="entry name" value="Ppantetheine_attach_site"/>
</dbReference>
<dbReference type="GO" id="GO:0031177">
    <property type="term" value="F:phosphopantetheine binding"/>
    <property type="evidence" value="ECO:0007669"/>
    <property type="project" value="InterPro"/>
</dbReference>
<dbReference type="InterPro" id="IPR029058">
    <property type="entry name" value="AB_hydrolase_fold"/>
</dbReference>
<dbReference type="PANTHER" id="PTHR45527">
    <property type="entry name" value="NONRIBOSOMAL PEPTIDE SYNTHETASE"/>
    <property type="match status" value="1"/>
</dbReference>
<dbReference type="Pfam" id="PF13193">
    <property type="entry name" value="AMP-binding_C"/>
    <property type="match status" value="2"/>
</dbReference>
<feature type="domain" description="Carrier" evidence="6">
    <location>
        <begin position="1128"/>
        <end position="1202"/>
    </location>
</feature>
<dbReference type="InterPro" id="IPR020806">
    <property type="entry name" value="PKS_PP-bd"/>
</dbReference>
<keyword evidence="4" id="KW-0597">Phosphoprotein</keyword>
<dbReference type="Gene3D" id="3.40.50.980">
    <property type="match status" value="2"/>
</dbReference>
<dbReference type="GO" id="GO:0003824">
    <property type="term" value="F:catalytic activity"/>
    <property type="evidence" value="ECO:0007669"/>
    <property type="project" value="InterPro"/>
</dbReference>
<evidence type="ECO:0000256" key="2">
    <source>
        <dbReference type="ARBA" id="ARBA00006432"/>
    </source>
</evidence>
<dbReference type="InterPro" id="IPR045851">
    <property type="entry name" value="AMP-bd_C_sf"/>
</dbReference>
<keyword evidence="3" id="KW-0596">Phosphopantetheine</keyword>
<sequence length="2320" mass="252581">MRRGMPARAAAARPRGAGRRRGDGRSGGRGGVHRARRGHPPGGGHGAAVRRSRGRTADLDRPRGRQGRRRRGTFRAGSPARPPTGSGFLTPAPHSVSHSPDAGPACGKQRKARLVMRDNTEQFTDTDEADLLALLLAEEDGASAARGTTEVAPEPVPEVVPLSFAQRQVWFFEQWQPGTPTYNVGTAHWVDGPLDTDELRLALAAVIARHDVLHSHYEVREGTPVQVLVSGPDGADGALTVDGLDGVAPDSRATTAVERAEREVRRPFALSAELPLRALLLAVAPERHLLVLTVHHIAVDGLSLELLLTEIATAYTDPSAAAARQAPRYHVLAARERRRWEAGELDDQVRYWRNQLAGAPPLLALPTDRPRPAMQTFTGRTRTFAVPASTAVTMRAYSAAAGATPFATMLAAFTVLLARTSGQEDVVVGTPMATRDGRDLENMVGLLVNTVALRTDVSGNPAFTEILARVREIVAQAVGNAEVPFERLVTELGLDRVLDHGPIAQVVFGMQDAPAEHRLGAAGLSGIPVERGTAKFDLTWSVLDDAGDMRVEVEYNTDLFDEDTVERLIARYLRVLDQVLADPALRVGEVDLFTEADRRLLPAAGDDHPVRECLHELVAGHAAASPHAVAVTDGAESLTYAELDRRANRLAHVLRARGAGPETVVGVCAERSAGLVVMLLAVLKSGGAYLPIDPQYPLERKRFLLEDARAAMVLADPASAGLLPEGPWPVLGQDDLAADLTAAPDTAPRWHGSPDDLAYVIHTSGSSGLPKGVAIPHRNVVRLLAATRDWFAFGEQDVWTMFHSYAFDFSVWELWGALCHGGRLVTVPQAVARSPHAFHELVAAEGVTVLNQTPSAFRGLVEADAEREDLREGLVLRVVIFGGEALDAGSVRRWFARHGETGPRLVNMYGITETTVHVTYRPLSASDVDGEASPIGVPIPDLRVHVIDRWGSPVPVGIPGELHVGGAGVARGYLGRPGLTAERFVPDPFGGLPGARLYRTGDLGRFRADGQLEYLGRNDEQVKIRGFRIELGEVEAELGRHPEVHAAAVRAQANAGSAARLAGYVVAGAGVTTGVLREYLARRLPEYMVPAVFVFLDELPMTVNGKVDRRRLPEPESVRPELAQAYQAPATSVEERLAAVWGEVLDVDRVGVCDSFFDLGGDSIRSLQVLGLAKERGLEFTLQDLFRTPTIRELAGAVREVERTERVRTPFALIAEDDREKLPAGLVDAYPMSVLQAGMVYHMVADAENLPYHNVNSFHLRARFDADLFGRAVADVVERHPILRTAFDMGTYREPMQLVYPTATLPIEVHDLRGRSEREQEAELLDVLHAERHRPFELAEPPFLRYLLHRRTEHTFQWTVTEHHAIFDGWSLFSTQAEVLGRYLALLDDPATAPTPAPASQFRDFIELERAAIASPESKRYWQDTLDGYAPVPLPLWPARASGPAGADDYDSAVHGETEGEVRQWRFTSTRTASHRSLEALIPLEVCDALLELAAKAGVPFKSVLLAAHMKVMSQSTGQTDVVTGLTAHGRPEDVDSTDVRGMFLNVPPIRAEIAGGTWLDLVRRVFHAEEDLLPHRRYPLARMQWDLGGVELFDNTFLYNHFHVMQDVIGSGVEILDDRIESTTEYRAEPTSFALSTGFLRNPRSSQLLLRLDYYTAKLTDEQAEAIRGYYLAVLTAMTEAEQRHDTFSPLDTGERGKVLRDWNMPAAEYPVDLCVHELIERQALRTPDAIAVVDEDIELSYAELDARANRLAHRLRALGAGPESVVGVCLERDAHMVVTLLGVLKSGAAYLPLDPQYPHERLRFLLEDAGAALVVTRTAVADRVPGGEWTVLTADAPEAGVEPRPSTSPGRTSEPEDLAYVIYTSGSTGRPKGVLVPHSGVVNYLGWCVQEYASRGDGGAPVFSSFAFDMIVPNLYTPLILGQRVCVLPESLDAARLGRRLAELAPFSFIKMTPGHLDMLGQLLGRASARKLAGTLVVGADAFPARNLAAWRALDPDTVVLNEYGPTEASVGNTVYHTDGPVDSDLLPIGRAIPNTTMYVLDAAMNPAPVGVPGELYIGGACVVRGYAGRAALTADRFVPDPFADGPGARMYRTGDLGRWLPEGNLEFHGRVDDQVKINGYRVEPGEVEMALAAHPAVARSVAAVVGRDRATRRLVGYYVPRTEVDPGELMDYLAERLPGYLVPSALVAIEEIPLNPNGKVDRKALPDPRMRGEEAARRFRAPRVPLEELLAMTWEELLGVERAGVDDNFYALGGNSLLATQLAFRVCTALNLDIVFEPFLGARTLAELSSALGSVVREQHGDEVAAVLLEPAEEVGR</sequence>
<dbReference type="CDD" id="cd05930">
    <property type="entry name" value="A_NRPS"/>
    <property type="match status" value="1"/>
</dbReference>
<dbReference type="InterPro" id="IPR042099">
    <property type="entry name" value="ANL_N_sf"/>
</dbReference>
<dbReference type="Pfam" id="PF00501">
    <property type="entry name" value="AMP-binding"/>
    <property type="match status" value="2"/>
</dbReference>
<dbReference type="NCBIfam" id="NF003417">
    <property type="entry name" value="PRK04813.1"/>
    <property type="match status" value="2"/>
</dbReference>
<dbReference type="Proteomes" id="UP000242444">
    <property type="component" value="Unassembled WGS sequence"/>
</dbReference>
<dbReference type="InterPro" id="IPR036736">
    <property type="entry name" value="ACP-like_sf"/>
</dbReference>
<dbReference type="InterPro" id="IPR023213">
    <property type="entry name" value="CAT-like_dom_sf"/>
</dbReference>
<dbReference type="OrthoDB" id="2378856at2"/>
<dbReference type="InterPro" id="IPR020845">
    <property type="entry name" value="AMP-binding_CS"/>
</dbReference>
<dbReference type="InterPro" id="IPR000873">
    <property type="entry name" value="AMP-dep_synth/lig_dom"/>
</dbReference>
<dbReference type="Gene3D" id="3.30.559.10">
    <property type="entry name" value="Chloramphenicol acetyltransferase-like domain"/>
    <property type="match status" value="2"/>
</dbReference>
<evidence type="ECO:0000259" key="6">
    <source>
        <dbReference type="PROSITE" id="PS50075"/>
    </source>
</evidence>
<dbReference type="InParanoid" id="A0A263CYB2"/>
<dbReference type="GO" id="GO:0043041">
    <property type="term" value="P:amino acid activation for nonribosomal peptide biosynthetic process"/>
    <property type="evidence" value="ECO:0007669"/>
    <property type="project" value="TreeGrafter"/>
</dbReference>
<dbReference type="SUPFAM" id="SSF56801">
    <property type="entry name" value="Acetyl-CoA synthetase-like"/>
    <property type="match status" value="2"/>
</dbReference>
<dbReference type="PROSITE" id="PS00455">
    <property type="entry name" value="AMP_BINDING"/>
    <property type="match status" value="2"/>
</dbReference>
<comment type="similarity">
    <text evidence="2">Belongs to the ATP-dependent AMP-binding enzyme family.</text>
</comment>
<dbReference type="Gene3D" id="3.40.50.12780">
    <property type="entry name" value="N-terminal domain of ligase-like"/>
    <property type="match status" value="1"/>
</dbReference>
<dbReference type="FunFam" id="3.40.50.980:FF:000001">
    <property type="entry name" value="Non-ribosomal peptide synthetase"/>
    <property type="match status" value="2"/>
</dbReference>
<dbReference type="InterPro" id="IPR009081">
    <property type="entry name" value="PP-bd_ACP"/>
</dbReference>
<dbReference type="SUPFAM" id="SSF52777">
    <property type="entry name" value="CoA-dependent acyltransferases"/>
    <property type="match status" value="4"/>
</dbReference>
<dbReference type="SMART" id="SM00823">
    <property type="entry name" value="PKS_PP"/>
    <property type="match status" value="2"/>
</dbReference>
<dbReference type="FunFam" id="3.40.50.12780:FF:000012">
    <property type="entry name" value="Non-ribosomal peptide synthetase"/>
    <property type="match status" value="2"/>
</dbReference>
<reference evidence="7 8" key="1">
    <citation type="submission" date="2017-07" db="EMBL/GenBank/DDBJ databases">
        <title>Amycolatopsis antarcticus sp. nov., isolated from the surface of an Antarcticus brown macroalga.</title>
        <authorList>
            <person name="Wang J."/>
            <person name="Leiva S."/>
            <person name="Huang J."/>
            <person name="Huang Y."/>
        </authorList>
    </citation>
    <scope>NUCLEOTIDE SEQUENCE [LARGE SCALE GENOMIC DNA]</scope>
    <source>
        <strain evidence="7 8">AU-G6</strain>
    </source>
</reference>
<evidence type="ECO:0000256" key="5">
    <source>
        <dbReference type="SAM" id="MobiDB-lite"/>
    </source>
</evidence>
<evidence type="ECO:0000313" key="7">
    <source>
        <dbReference type="EMBL" id="OZM71144.1"/>
    </source>
</evidence>
<feature type="compositionally biased region" description="Basic residues" evidence="5">
    <location>
        <begin position="64"/>
        <end position="73"/>
    </location>
</feature>
<dbReference type="Gene3D" id="3.30.300.30">
    <property type="match status" value="2"/>
</dbReference>
<dbReference type="GO" id="GO:0005737">
    <property type="term" value="C:cytoplasm"/>
    <property type="evidence" value="ECO:0007669"/>
    <property type="project" value="TreeGrafter"/>
</dbReference>
<dbReference type="FunFam" id="2.30.38.10:FF:000001">
    <property type="entry name" value="Non-ribosomal peptide synthetase PvdI"/>
    <property type="match status" value="2"/>
</dbReference>
<dbReference type="EMBL" id="NKYE01000015">
    <property type="protein sequence ID" value="OZM71144.1"/>
    <property type="molecule type" value="Genomic_DNA"/>
</dbReference>
<dbReference type="InterPro" id="IPR010071">
    <property type="entry name" value="AA_adenyl_dom"/>
</dbReference>
<dbReference type="CDD" id="cd17643">
    <property type="entry name" value="A_NRPS_Cytc1-like"/>
    <property type="match status" value="1"/>
</dbReference>
<dbReference type="PROSITE" id="PS00012">
    <property type="entry name" value="PHOSPHOPANTETHEINE"/>
    <property type="match status" value="2"/>
</dbReference>
<feature type="domain" description="Carrier" evidence="6">
    <location>
        <begin position="2224"/>
        <end position="2299"/>
    </location>
</feature>
<dbReference type="FunFam" id="3.30.300.30:FF:000010">
    <property type="entry name" value="Enterobactin synthetase component F"/>
    <property type="match status" value="1"/>
</dbReference>
<dbReference type="GO" id="GO:0044550">
    <property type="term" value="P:secondary metabolite biosynthetic process"/>
    <property type="evidence" value="ECO:0007669"/>
    <property type="project" value="UniProtKB-ARBA"/>
</dbReference>
<dbReference type="Gene3D" id="3.40.50.1820">
    <property type="entry name" value="alpha/beta hydrolase"/>
    <property type="match status" value="1"/>
</dbReference>
<organism evidence="7 8">
    <name type="scientific">Amycolatopsis antarctica</name>
    <dbReference type="NCBI Taxonomy" id="1854586"/>
    <lineage>
        <taxon>Bacteria</taxon>
        <taxon>Bacillati</taxon>
        <taxon>Actinomycetota</taxon>
        <taxon>Actinomycetes</taxon>
        <taxon>Pseudonocardiales</taxon>
        <taxon>Pseudonocardiaceae</taxon>
        <taxon>Amycolatopsis</taxon>
    </lineage>
</organism>
<proteinExistence type="inferred from homology"/>
<dbReference type="InterPro" id="IPR025110">
    <property type="entry name" value="AMP-bd_C"/>
</dbReference>
<dbReference type="Pfam" id="PF00550">
    <property type="entry name" value="PP-binding"/>
    <property type="match status" value="2"/>
</dbReference>
<dbReference type="Gene3D" id="2.30.38.10">
    <property type="entry name" value="Luciferase, Domain 3"/>
    <property type="match status" value="1"/>
</dbReference>
<name>A0A263CYB2_9PSEU</name>
<dbReference type="Pfam" id="PF00668">
    <property type="entry name" value="Condensation"/>
    <property type="match status" value="2"/>
</dbReference>
<dbReference type="CDD" id="cd19531">
    <property type="entry name" value="LCL_NRPS-like"/>
    <property type="match status" value="1"/>
</dbReference>
<dbReference type="PANTHER" id="PTHR45527:SF14">
    <property type="entry name" value="PLIPASTATIN SYNTHASE SUBUNIT B"/>
    <property type="match status" value="1"/>
</dbReference>
<accession>A0A263CYB2</accession>
<dbReference type="PROSITE" id="PS50075">
    <property type="entry name" value="CARRIER"/>
    <property type="match status" value="2"/>
</dbReference>
<comment type="cofactor">
    <cofactor evidence="1">
        <name>pantetheine 4'-phosphate</name>
        <dbReference type="ChEBI" id="CHEBI:47942"/>
    </cofactor>
</comment>
<dbReference type="InterPro" id="IPR001242">
    <property type="entry name" value="Condensation_dom"/>
</dbReference>
<dbReference type="FunFam" id="1.10.1200.10:FF:000005">
    <property type="entry name" value="Nonribosomal peptide synthetase 1"/>
    <property type="match status" value="1"/>
</dbReference>
<dbReference type="Gene3D" id="3.30.559.30">
    <property type="entry name" value="Nonribosomal peptide synthetase, condensation domain"/>
    <property type="match status" value="2"/>
</dbReference>
<dbReference type="Gene3D" id="1.10.1200.10">
    <property type="entry name" value="ACP-like"/>
    <property type="match status" value="1"/>
</dbReference>
<evidence type="ECO:0000256" key="3">
    <source>
        <dbReference type="ARBA" id="ARBA00022450"/>
    </source>
</evidence>